<name>A0A1H0CBA9_9ACTN</name>
<evidence type="ECO:0000313" key="2">
    <source>
        <dbReference type="EMBL" id="SDN55159.1"/>
    </source>
</evidence>
<keyword evidence="1" id="KW-0812">Transmembrane</keyword>
<protein>
    <submittedName>
        <fullName evidence="2">Uncharacterized protein</fullName>
    </submittedName>
</protein>
<organism evidence="2 3">
    <name type="scientific">Klenkia soli</name>
    <dbReference type="NCBI Taxonomy" id="1052260"/>
    <lineage>
        <taxon>Bacteria</taxon>
        <taxon>Bacillati</taxon>
        <taxon>Actinomycetota</taxon>
        <taxon>Actinomycetes</taxon>
        <taxon>Geodermatophilales</taxon>
        <taxon>Geodermatophilaceae</taxon>
        <taxon>Klenkia</taxon>
    </lineage>
</organism>
<keyword evidence="1" id="KW-0472">Membrane</keyword>
<dbReference type="AlphaFoldDB" id="A0A1H0CBA9"/>
<reference evidence="3" key="1">
    <citation type="submission" date="2016-10" db="EMBL/GenBank/DDBJ databases">
        <authorList>
            <person name="Varghese N."/>
            <person name="Submissions S."/>
        </authorList>
    </citation>
    <scope>NUCLEOTIDE SEQUENCE [LARGE SCALE GENOMIC DNA]</scope>
    <source>
        <strain evidence="3">DSM 45843</strain>
    </source>
</reference>
<proteinExistence type="predicted"/>
<dbReference type="STRING" id="1052260.SAMN05660199_00256"/>
<evidence type="ECO:0000313" key="3">
    <source>
        <dbReference type="Proteomes" id="UP000199088"/>
    </source>
</evidence>
<dbReference type="Proteomes" id="UP000199088">
    <property type="component" value="Unassembled WGS sequence"/>
</dbReference>
<feature type="transmembrane region" description="Helical" evidence="1">
    <location>
        <begin position="7"/>
        <end position="29"/>
    </location>
</feature>
<keyword evidence="1" id="KW-1133">Transmembrane helix</keyword>
<accession>A0A1H0CBA9</accession>
<sequence length="134" mass="13691">MTALRTAGWAVLALVVPAWLAVVEVLWLPLRIGPVPVPLSVVGAALGNLLLVTWAHRLSGSRVIALLPAAVWVVIAVGASVRRSEGDLLITGATTATQLVGLAFLLVGVLFASFAVGRVLSRPVRAGSGSGGAR</sequence>
<dbReference type="RefSeq" id="WP_091238227.1">
    <property type="nucleotide sequence ID" value="NZ_FNIR01000001.1"/>
</dbReference>
<feature type="transmembrane region" description="Helical" evidence="1">
    <location>
        <begin position="101"/>
        <end position="120"/>
    </location>
</feature>
<gene>
    <name evidence="2" type="ORF">SAMN05660199_00256</name>
</gene>
<evidence type="ECO:0000256" key="1">
    <source>
        <dbReference type="SAM" id="Phobius"/>
    </source>
</evidence>
<dbReference type="OrthoDB" id="5198026at2"/>
<feature type="transmembrane region" description="Helical" evidence="1">
    <location>
        <begin position="63"/>
        <end position="81"/>
    </location>
</feature>
<keyword evidence="3" id="KW-1185">Reference proteome</keyword>
<feature type="transmembrane region" description="Helical" evidence="1">
    <location>
        <begin position="35"/>
        <end position="56"/>
    </location>
</feature>
<dbReference type="EMBL" id="FNIR01000001">
    <property type="protein sequence ID" value="SDN55159.1"/>
    <property type="molecule type" value="Genomic_DNA"/>
</dbReference>